<evidence type="ECO:0000313" key="2">
    <source>
        <dbReference type="EMBL" id="OOK65832.1"/>
    </source>
</evidence>
<dbReference type="EMBL" id="MVBM01000010">
    <property type="protein sequence ID" value="OOK65832.1"/>
    <property type="molecule type" value="Genomic_DNA"/>
</dbReference>
<dbReference type="EMBL" id="AP023343">
    <property type="protein sequence ID" value="BCI91257.1"/>
    <property type="molecule type" value="Genomic_DNA"/>
</dbReference>
<dbReference type="AlphaFoldDB" id="A0A1V3WJ49"/>
<gene>
    <name evidence="3" type="ORF">BZL29_7221</name>
    <name evidence="2" type="ORF">BZL30_8672</name>
    <name evidence="1" type="ORF">NIIDMKKI_64630</name>
</gene>
<dbReference type="STRING" id="1768.B1T50_19135"/>
<dbReference type="Proteomes" id="UP000188532">
    <property type="component" value="Unassembled WGS sequence"/>
</dbReference>
<evidence type="ECO:0000313" key="6">
    <source>
        <dbReference type="Proteomes" id="UP000516380"/>
    </source>
</evidence>
<dbReference type="RefSeq" id="WP_023370709.1">
    <property type="nucleotide sequence ID" value="NZ_BLYZ01000003.1"/>
</dbReference>
<evidence type="ECO:0000313" key="4">
    <source>
        <dbReference type="Proteomes" id="UP000188532"/>
    </source>
</evidence>
<dbReference type="GeneID" id="29699514"/>
<organism evidence="3 4">
    <name type="scientific">Mycobacterium kansasii</name>
    <dbReference type="NCBI Taxonomy" id="1768"/>
    <lineage>
        <taxon>Bacteria</taxon>
        <taxon>Bacillati</taxon>
        <taxon>Actinomycetota</taxon>
        <taxon>Actinomycetes</taxon>
        <taxon>Mycobacteriales</taxon>
        <taxon>Mycobacteriaceae</taxon>
        <taxon>Mycobacterium</taxon>
    </lineage>
</organism>
<reference evidence="1 6" key="2">
    <citation type="submission" date="2020-07" db="EMBL/GenBank/DDBJ databases">
        <title>Mycobacterium kansasii (former subtype) with zoonotic potential isolated from diseased indoor pet cat, Japan.</title>
        <authorList>
            <person name="Fukano H."/>
            <person name="Terazono T."/>
            <person name="Hoshino Y."/>
        </authorList>
    </citation>
    <scope>NUCLEOTIDE SEQUENCE [LARGE SCALE GENOMIC DNA]</scope>
    <source>
        <strain evidence="1 6">Kuro-I</strain>
    </source>
</reference>
<protein>
    <submittedName>
        <fullName evidence="3">Uncharacterized protein</fullName>
    </submittedName>
</protein>
<name>A0A1V3WJ49_MYCKA</name>
<sequence>MPGLPDSVLRIAPTGSWIFRECGAWGSADPTLGVLPTSACAQSIMTAFLADPNRDVDQSCIQQTTVPTFSLPEPHR</sequence>
<evidence type="ECO:0000313" key="3">
    <source>
        <dbReference type="EMBL" id="OOK67003.1"/>
    </source>
</evidence>
<dbReference type="Proteomes" id="UP000189229">
    <property type="component" value="Unassembled WGS sequence"/>
</dbReference>
<proteinExistence type="predicted"/>
<accession>A0A1V3WJ49</accession>
<dbReference type="EMBL" id="MVBN01000009">
    <property type="protein sequence ID" value="OOK67003.1"/>
    <property type="molecule type" value="Genomic_DNA"/>
</dbReference>
<evidence type="ECO:0000313" key="5">
    <source>
        <dbReference type="Proteomes" id="UP000189229"/>
    </source>
</evidence>
<reference evidence="4 5" key="1">
    <citation type="submission" date="2017-02" db="EMBL/GenBank/DDBJ databases">
        <title>Complete genome sequences of Mycobacterium kansasii strains isolated from rhesus macaques.</title>
        <authorList>
            <person name="Panda A."/>
            <person name="Nagaraj S."/>
            <person name="Zhao X."/>
            <person name="Tettelin H."/>
            <person name="Detolla L.J."/>
        </authorList>
    </citation>
    <scope>NUCLEOTIDE SEQUENCE [LARGE SCALE GENOMIC DNA]</scope>
    <source>
        <strain evidence="3 4">11-3469</strain>
        <strain evidence="2 5">11-3813</strain>
    </source>
</reference>
<keyword evidence="6" id="KW-1185">Reference proteome</keyword>
<evidence type="ECO:0000313" key="1">
    <source>
        <dbReference type="EMBL" id="BCI91257.1"/>
    </source>
</evidence>
<dbReference type="Proteomes" id="UP000516380">
    <property type="component" value="Chromosome"/>
</dbReference>